<keyword evidence="2" id="KW-1185">Reference proteome</keyword>
<dbReference type="Proteomes" id="UP000680638">
    <property type="component" value="Unassembled WGS sequence"/>
</dbReference>
<protein>
    <submittedName>
        <fullName evidence="1">Uncharacterized protein</fullName>
    </submittedName>
</protein>
<evidence type="ECO:0000313" key="1">
    <source>
        <dbReference type="EMBL" id="GIO67136.1"/>
    </source>
</evidence>
<proteinExistence type="predicted"/>
<sequence length="82" mass="9539">MSDNISEIARQAAEVDDSWAIKAGVFMNILPVYDPGRFFEELSQMPMRVSQEAIRSVMREFMGLNAWYEELGIEYRSKELPF</sequence>
<dbReference type="EMBL" id="BORW01000007">
    <property type="protein sequence ID" value="GIO67136.1"/>
    <property type="molecule type" value="Genomic_DNA"/>
</dbReference>
<reference evidence="1 2" key="1">
    <citation type="submission" date="2021-03" db="EMBL/GenBank/DDBJ databases">
        <title>Antimicrobial resistance genes in bacteria isolated from Japanese honey, and their potential for conferring macrolide and lincosamide resistance in the American foulbrood pathogen Paenibacillus larvae.</title>
        <authorList>
            <person name="Okamoto M."/>
            <person name="Kumagai M."/>
            <person name="Kanamori H."/>
            <person name="Takamatsu D."/>
        </authorList>
    </citation>
    <scope>NUCLEOTIDE SEQUENCE [LARGE SCALE GENOMIC DNA]</scope>
    <source>
        <strain evidence="1 2">J21TS3</strain>
    </source>
</reference>
<gene>
    <name evidence="1" type="ORF">J21TS3_19570</name>
</gene>
<accession>A0ABQ4LV40</accession>
<name>A0ABQ4LV40_9BACL</name>
<organism evidence="1 2">
    <name type="scientific">Paenibacillus cookii</name>
    <dbReference type="NCBI Taxonomy" id="157839"/>
    <lineage>
        <taxon>Bacteria</taxon>
        <taxon>Bacillati</taxon>
        <taxon>Bacillota</taxon>
        <taxon>Bacilli</taxon>
        <taxon>Bacillales</taxon>
        <taxon>Paenibacillaceae</taxon>
        <taxon>Paenibacillus</taxon>
    </lineage>
</organism>
<dbReference type="Gene3D" id="3.30.460.10">
    <property type="entry name" value="Beta Polymerase, domain 2"/>
    <property type="match status" value="1"/>
</dbReference>
<evidence type="ECO:0000313" key="2">
    <source>
        <dbReference type="Proteomes" id="UP000680638"/>
    </source>
</evidence>
<comment type="caution">
    <text evidence="1">The sequence shown here is derived from an EMBL/GenBank/DDBJ whole genome shotgun (WGS) entry which is preliminary data.</text>
</comment>
<dbReference type="InterPro" id="IPR043519">
    <property type="entry name" value="NT_sf"/>
</dbReference>